<organism evidence="1">
    <name type="scientific">Yersinia ruckeri</name>
    <dbReference type="NCBI Taxonomy" id="29486"/>
    <lineage>
        <taxon>Bacteria</taxon>
        <taxon>Pseudomonadati</taxon>
        <taxon>Pseudomonadota</taxon>
        <taxon>Gammaproteobacteria</taxon>
        <taxon>Enterobacterales</taxon>
        <taxon>Yersiniaceae</taxon>
        <taxon>Yersinia</taxon>
    </lineage>
</organism>
<name>A0A0A8VKE5_YERRU</name>
<reference evidence="1" key="1">
    <citation type="journal article" date="2015" name="Genome Announc.">
        <title>Complete Genome Sequence of Yersinia ruckeri Strain CSF007-82, Etiologic Agent of Red Mouth Disease in Salmonid Fish.</title>
        <authorList>
            <person name="Nelson M.C."/>
            <person name="LaPatra S.E."/>
            <person name="Welch T.J."/>
            <person name="Graf J."/>
        </authorList>
    </citation>
    <scope>NUCLEOTIDE SEQUENCE</scope>
    <source>
        <strain evidence="1">CSF007-82</strain>
    </source>
</reference>
<evidence type="ECO:0000313" key="1">
    <source>
        <dbReference type="EMBL" id="CEK28838.1"/>
    </source>
</evidence>
<evidence type="ECO:0008006" key="2">
    <source>
        <dbReference type="Google" id="ProtNLM"/>
    </source>
</evidence>
<protein>
    <recommendedName>
        <fullName evidence="2">Transposase</fullName>
    </recommendedName>
</protein>
<dbReference type="AlphaFoldDB" id="A0A0A8VKE5"/>
<proteinExistence type="predicted"/>
<dbReference type="EMBL" id="LN681231">
    <property type="protein sequence ID" value="CEK28838.1"/>
    <property type="molecule type" value="Genomic_DNA"/>
</dbReference>
<gene>
    <name evidence="1" type="ORF">CSF007_15580</name>
</gene>
<accession>A0A0A8VKE5</accession>
<sequence>MFNVVDDFNQEALAVKVDLNIPAHCVVRILERISAESGVVDQ</sequence>